<keyword evidence="3" id="KW-1185">Reference proteome</keyword>
<protein>
    <submittedName>
        <fullName evidence="2">Uncharacterized protein</fullName>
    </submittedName>
</protein>
<evidence type="ECO:0000256" key="1">
    <source>
        <dbReference type="SAM" id="MobiDB-lite"/>
    </source>
</evidence>
<proteinExistence type="predicted"/>
<sequence>MRPARFVEFVIGVVKNRSTASHVQTLADAGDTKHPYGVVVTTDREVRWQFLGQLPEGAKHENFSDDPVTGAPAAGDAPQPGEGPEGWMAATLLQAEHPEIAVVERWSTQQGMTITFHNGARIFARVM</sequence>
<comment type="caution">
    <text evidence="2">The sequence shown here is derived from an EMBL/GenBank/DDBJ whole genome shotgun (WGS) entry which is preliminary data.</text>
</comment>
<dbReference type="Proteomes" id="UP001595829">
    <property type="component" value="Unassembled WGS sequence"/>
</dbReference>
<gene>
    <name evidence="2" type="ORF">ACFPM3_11735</name>
</gene>
<feature type="compositionally biased region" description="Low complexity" evidence="1">
    <location>
        <begin position="70"/>
        <end position="86"/>
    </location>
</feature>
<evidence type="ECO:0000313" key="2">
    <source>
        <dbReference type="EMBL" id="MFC5022801.1"/>
    </source>
</evidence>
<dbReference type="EMBL" id="JBHSJD010000007">
    <property type="protein sequence ID" value="MFC5022801.1"/>
    <property type="molecule type" value="Genomic_DNA"/>
</dbReference>
<organism evidence="2 3">
    <name type="scientific">Streptomyces coeruleoprunus</name>
    <dbReference type="NCBI Taxonomy" id="285563"/>
    <lineage>
        <taxon>Bacteria</taxon>
        <taxon>Bacillati</taxon>
        <taxon>Actinomycetota</taxon>
        <taxon>Actinomycetes</taxon>
        <taxon>Kitasatosporales</taxon>
        <taxon>Streptomycetaceae</taxon>
        <taxon>Streptomyces</taxon>
    </lineage>
</organism>
<feature type="region of interest" description="Disordered" evidence="1">
    <location>
        <begin position="57"/>
        <end position="86"/>
    </location>
</feature>
<accession>A0ABV9XBH8</accession>
<name>A0ABV9XBH8_9ACTN</name>
<reference evidence="3" key="1">
    <citation type="journal article" date="2019" name="Int. J. Syst. Evol. Microbiol.">
        <title>The Global Catalogue of Microorganisms (GCM) 10K type strain sequencing project: providing services to taxonomists for standard genome sequencing and annotation.</title>
        <authorList>
            <consortium name="The Broad Institute Genomics Platform"/>
            <consortium name="The Broad Institute Genome Sequencing Center for Infectious Disease"/>
            <person name="Wu L."/>
            <person name="Ma J."/>
        </authorList>
    </citation>
    <scope>NUCLEOTIDE SEQUENCE [LARGE SCALE GENOMIC DNA]</scope>
    <source>
        <strain evidence="3">CGMCC 4.1648</strain>
    </source>
</reference>
<dbReference type="RefSeq" id="WP_345690525.1">
    <property type="nucleotide sequence ID" value="NZ_BAABIT010000001.1"/>
</dbReference>
<evidence type="ECO:0000313" key="3">
    <source>
        <dbReference type="Proteomes" id="UP001595829"/>
    </source>
</evidence>